<proteinExistence type="predicted"/>
<name>A0AAD9UXG3_ACRCE</name>
<protein>
    <recommendedName>
        <fullName evidence="3">Transposase Helix-turn-helix domain-containing protein</fullName>
    </recommendedName>
</protein>
<dbReference type="Proteomes" id="UP001249851">
    <property type="component" value="Unassembled WGS sequence"/>
</dbReference>
<evidence type="ECO:0000313" key="2">
    <source>
        <dbReference type="Proteomes" id="UP001249851"/>
    </source>
</evidence>
<sequence>MTVDQAYIYNKVCSLLAVFVAFKVLNDEDKKRGRGKTRQWIRRRDERGYFNNIMKELAVEDTAEYKDMMRMSHSDFQRILSYIEQDITRKQVLGGNKVISPKERLALTIRFLATGETYRSLSYQFRISTRAI</sequence>
<dbReference type="AlphaFoldDB" id="A0AAD9UXG3"/>
<gene>
    <name evidence="1" type="ORF">P5673_025018</name>
</gene>
<reference evidence="1" key="1">
    <citation type="journal article" date="2023" name="G3 (Bethesda)">
        <title>Whole genome assembly and annotation of the endangered Caribbean coral Acropora cervicornis.</title>
        <authorList>
            <person name="Selwyn J.D."/>
            <person name="Vollmer S.V."/>
        </authorList>
    </citation>
    <scope>NUCLEOTIDE SEQUENCE</scope>
    <source>
        <strain evidence="1">K2</strain>
    </source>
</reference>
<accession>A0AAD9UXG3</accession>
<evidence type="ECO:0000313" key="1">
    <source>
        <dbReference type="EMBL" id="KAK2553533.1"/>
    </source>
</evidence>
<reference evidence="1" key="2">
    <citation type="journal article" date="2023" name="Science">
        <title>Genomic signatures of disease resistance in endangered staghorn corals.</title>
        <authorList>
            <person name="Vollmer S.V."/>
            <person name="Selwyn J.D."/>
            <person name="Despard B.A."/>
            <person name="Roesel C.L."/>
        </authorList>
    </citation>
    <scope>NUCLEOTIDE SEQUENCE</scope>
    <source>
        <strain evidence="1">K2</strain>
    </source>
</reference>
<comment type="caution">
    <text evidence="1">The sequence shown here is derived from an EMBL/GenBank/DDBJ whole genome shotgun (WGS) entry which is preliminary data.</text>
</comment>
<organism evidence="1 2">
    <name type="scientific">Acropora cervicornis</name>
    <name type="common">Staghorn coral</name>
    <dbReference type="NCBI Taxonomy" id="6130"/>
    <lineage>
        <taxon>Eukaryota</taxon>
        <taxon>Metazoa</taxon>
        <taxon>Cnidaria</taxon>
        <taxon>Anthozoa</taxon>
        <taxon>Hexacorallia</taxon>
        <taxon>Scleractinia</taxon>
        <taxon>Astrocoeniina</taxon>
        <taxon>Acroporidae</taxon>
        <taxon>Acropora</taxon>
    </lineage>
</organism>
<keyword evidence="2" id="KW-1185">Reference proteome</keyword>
<evidence type="ECO:0008006" key="3">
    <source>
        <dbReference type="Google" id="ProtNLM"/>
    </source>
</evidence>
<dbReference type="EMBL" id="JARQWQ010000076">
    <property type="protein sequence ID" value="KAK2553533.1"/>
    <property type="molecule type" value="Genomic_DNA"/>
</dbReference>